<organism evidence="3">
    <name type="scientific">Angiostrongylus costaricensis</name>
    <name type="common">Nematode worm</name>
    <dbReference type="NCBI Taxonomy" id="334426"/>
    <lineage>
        <taxon>Eukaryota</taxon>
        <taxon>Metazoa</taxon>
        <taxon>Ecdysozoa</taxon>
        <taxon>Nematoda</taxon>
        <taxon>Chromadorea</taxon>
        <taxon>Rhabditida</taxon>
        <taxon>Rhabditina</taxon>
        <taxon>Rhabditomorpha</taxon>
        <taxon>Strongyloidea</taxon>
        <taxon>Metastrongylidae</taxon>
        <taxon>Angiostrongylus</taxon>
    </lineage>
</organism>
<protein>
    <submittedName>
        <fullName evidence="3">Ovule protein</fullName>
    </submittedName>
</protein>
<proteinExistence type="predicted"/>
<dbReference type="WBParaSite" id="ACOC_0001318401-mRNA-1">
    <property type="protein sequence ID" value="ACOC_0001318401-mRNA-1"/>
    <property type="gene ID" value="ACOC_0001318401"/>
</dbReference>
<dbReference type="EMBL" id="UYYA01005588">
    <property type="protein sequence ID" value="VDM64770.1"/>
    <property type="molecule type" value="Genomic_DNA"/>
</dbReference>
<reference evidence="1 2" key="2">
    <citation type="submission" date="2018-11" db="EMBL/GenBank/DDBJ databases">
        <authorList>
            <consortium name="Pathogen Informatics"/>
        </authorList>
    </citation>
    <scope>NUCLEOTIDE SEQUENCE [LARGE SCALE GENOMIC DNA]</scope>
    <source>
        <strain evidence="1 2">Costa Rica</strain>
    </source>
</reference>
<accession>A0A0R3Q286</accession>
<sequence>MHLIHRLQIFEMARDETGRLVQVFLNLSLCSLTDPKFRRQNSTRMEGFGQASFTGGSIQWEEMEQK</sequence>
<evidence type="ECO:0000313" key="3">
    <source>
        <dbReference type="WBParaSite" id="ACOC_0001318401-mRNA-1"/>
    </source>
</evidence>
<gene>
    <name evidence="1" type="ORF">ACOC_LOCUS13185</name>
</gene>
<name>A0A0R3Q286_ANGCS</name>
<reference evidence="3" key="1">
    <citation type="submission" date="2017-02" db="UniProtKB">
        <authorList>
            <consortium name="WormBaseParasite"/>
        </authorList>
    </citation>
    <scope>IDENTIFICATION</scope>
</reference>
<dbReference type="Proteomes" id="UP000267027">
    <property type="component" value="Unassembled WGS sequence"/>
</dbReference>
<keyword evidence="2" id="KW-1185">Reference proteome</keyword>
<evidence type="ECO:0000313" key="2">
    <source>
        <dbReference type="Proteomes" id="UP000267027"/>
    </source>
</evidence>
<evidence type="ECO:0000313" key="1">
    <source>
        <dbReference type="EMBL" id="VDM64770.1"/>
    </source>
</evidence>
<dbReference type="AlphaFoldDB" id="A0A0R3Q286"/>